<dbReference type="InterPro" id="IPR000089">
    <property type="entry name" value="Biotin_lipoyl"/>
</dbReference>
<dbReference type="Proteomes" id="UP000319557">
    <property type="component" value="Chromosome"/>
</dbReference>
<evidence type="ECO:0000313" key="7">
    <source>
        <dbReference type="Proteomes" id="UP000319557"/>
    </source>
</evidence>
<dbReference type="InterPro" id="IPR033753">
    <property type="entry name" value="GCV_H/Fam206"/>
</dbReference>
<dbReference type="PANTHER" id="PTHR11715">
    <property type="entry name" value="GLYCINE CLEAVAGE SYSTEM H PROTEIN"/>
    <property type="match status" value="1"/>
</dbReference>
<evidence type="ECO:0000256" key="3">
    <source>
        <dbReference type="HAMAP-Rule" id="MF_00272"/>
    </source>
</evidence>
<comment type="function">
    <text evidence="3">The glycine cleavage system catalyzes the degradation of glycine. The H protein shuttles the methylamine group of glycine from the P protein to the T protein.</text>
</comment>
<dbReference type="PROSITE" id="PS50968">
    <property type="entry name" value="BIOTINYL_LIPOYL"/>
    <property type="match status" value="1"/>
</dbReference>
<dbReference type="GO" id="GO:0019464">
    <property type="term" value="P:glycine decarboxylation via glycine cleavage system"/>
    <property type="evidence" value="ECO:0007669"/>
    <property type="project" value="UniProtKB-UniRule"/>
</dbReference>
<feature type="domain" description="Lipoyl-binding" evidence="5">
    <location>
        <begin position="21"/>
        <end position="103"/>
    </location>
</feature>
<comment type="similarity">
    <text evidence="1 3">Belongs to the GcvH family.</text>
</comment>
<dbReference type="NCBIfam" id="NF002270">
    <property type="entry name" value="PRK01202.1"/>
    <property type="match status" value="1"/>
</dbReference>
<dbReference type="EMBL" id="CP036261">
    <property type="protein sequence ID" value="QDS85943.1"/>
    <property type="molecule type" value="Genomic_DNA"/>
</dbReference>
<evidence type="ECO:0000256" key="4">
    <source>
        <dbReference type="PIRSR" id="PIRSR617453-50"/>
    </source>
</evidence>
<organism evidence="6 7">
    <name type="scientific">Rosistilla ulvae</name>
    <dbReference type="NCBI Taxonomy" id="1930277"/>
    <lineage>
        <taxon>Bacteria</taxon>
        <taxon>Pseudomonadati</taxon>
        <taxon>Planctomycetota</taxon>
        <taxon>Planctomycetia</taxon>
        <taxon>Pirellulales</taxon>
        <taxon>Pirellulaceae</taxon>
        <taxon>Rosistilla</taxon>
    </lineage>
</organism>
<dbReference type="RefSeq" id="WP_145341430.1">
    <property type="nucleotide sequence ID" value="NZ_CP036261.1"/>
</dbReference>
<dbReference type="PROSITE" id="PS00189">
    <property type="entry name" value="LIPOYL"/>
    <property type="match status" value="1"/>
</dbReference>
<reference evidence="6 7" key="1">
    <citation type="submission" date="2019-02" db="EMBL/GenBank/DDBJ databases">
        <title>Deep-cultivation of Planctomycetes and their phenomic and genomic characterization uncovers novel biology.</title>
        <authorList>
            <person name="Wiegand S."/>
            <person name="Jogler M."/>
            <person name="Boedeker C."/>
            <person name="Pinto D."/>
            <person name="Vollmers J."/>
            <person name="Rivas-Marin E."/>
            <person name="Kohn T."/>
            <person name="Peeters S.H."/>
            <person name="Heuer A."/>
            <person name="Rast P."/>
            <person name="Oberbeckmann S."/>
            <person name="Bunk B."/>
            <person name="Jeske O."/>
            <person name="Meyerdierks A."/>
            <person name="Storesund J.E."/>
            <person name="Kallscheuer N."/>
            <person name="Luecker S."/>
            <person name="Lage O.M."/>
            <person name="Pohl T."/>
            <person name="Merkel B.J."/>
            <person name="Hornburger P."/>
            <person name="Mueller R.-W."/>
            <person name="Bruemmer F."/>
            <person name="Labrenz M."/>
            <person name="Spormann A.M."/>
            <person name="Op den Camp H."/>
            <person name="Overmann J."/>
            <person name="Amann R."/>
            <person name="Jetten M.S.M."/>
            <person name="Mascher T."/>
            <person name="Medema M.H."/>
            <person name="Devos D.P."/>
            <person name="Kaster A.-K."/>
            <person name="Ovreas L."/>
            <person name="Rohde M."/>
            <person name="Galperin M.Y."/>
            <person name="Jogler C."/>
        </authorList>
    </citation>
    <scope>NUCLEOTIDE SEQUENCE [LARGE SCALE GENOMIC DNA]</scope>
    <source>
        <strain evidence="6 7">EC9</strain>
    </source>
</reference>
<comment type="subunit">
    <text evidence="3">The glycine cleavage system is composed of four proteins: P, T, L and H.</text>
</comment>
<dbReference type="GO" id="GO:0009249">
    <property type="term" value="P:protein lipoylation"/>
    <property type="evidence" value="ECO:0007669"/>
    <property type="project" value="TreeGrafter"/>
</dbReference>
<evidence type="ECO:0000259" key="5">
    <source>
        <dbReference type="PROSITE" id="PS50968"/>
    </source>
</evidence>
<proteinExistence type="inferred from homology"/>
<dbReference type="AlphaFoldDB" id="A0A517LTI3"/>
<evidence type="ECO:0000256" key="1">
    <source>
        <dbReference type="ARBA" id="ARBA00009249"/>
    </source>
</evidence>
<dbReference type="OrthoDB" id="9796712at2"/>
<sequence length="127" mass="13866">MNQEELLYAETHEWVHVESGVATIGITTFAAEQLTDLVYMELPEVGRQLNVGEEFGEVESVKAVSPLYSPVAGEVIEINTELPSKLDLLGSDAFGAGWMIKVRVSGEPDASKLLNHEAYQKQCAEGN</sequence>
<dbReference type="GO" id="GO:0005829">
    <property type="term" value="C:cytosol"/>
    <property type="evidence" value="ECO:0007669"/>
    <property type="project" value="TreeGrafter"/>
</dbReference>
<keyword evidence="7" id="KW-1185">Reference proteome</keyword>
<feature type="modified residue" description="N6-lipoyllysine" evidence="3 4">
    <location>
        <position position="62"/>
    </location>
</feature>
<dbReference type="KEGG" id="ruv:EC9_01010"/>
<dbReference type="Gene3D" id="2.40.50.100">
    <property type="match status" value="1"/>
</dbReference>
<dbReference type="NCBIfam" id="TIGR00527">
    <property type="entry name" value="gcvH"/>
    <property type="match status" value="1"/>
</dbReference>
<evidence type="ECO:0000256" key="2">
    <source>
        <dbReference type="ARBA" id="ARBA00022823"/>
    </source>
</evidence>
<dbReference type="HAMAP" id="MF_00272">
    <property type="entry name" value="GcvH"/>
    <property type="match status" value="1"/>
</dbReference>
<accession>A0A517LTI3</accession>
<dbReference type="Pfam" id="PF01597">
    <property type="entry name" value="GCV_H"/>
    <property type="match status" value="1"/>
</dbReference>
<dbReference type="InterPro" id="IPR002930">
    <property type="entry name" value="GCV_H"/>
</dbReference>
<gene>
    <name evidence="6" type="primary">gcvH_1</name>
    <name evidence="3" type="synonym">gcvH</name>
    <name evidence="6" type="ORF">EC9_01010</name>
</gene>
<keyword evidence="2 3" id="KW-0450">Lipoyl</keyword>
<protein>
    <recommendedName>
        <fullName evidence="3">Glycine cleavage system H protein</fullName>
    </recommendedName>
</protein>
<dbReference type="PANTHER" id="PTHR11715:SF3">
    <property type="entry name" value="GLYCINE CLEAVAGE SYSTEM H PROTEIN-RELATED"/>
    <property type="match status" value="1"/>
</dbReference>
<dbReference type="GO" id="GO:0005960">
    <property type="term" value="C:glycine cleavage complex"/>
    <property type="evidence" value="ECO:0007669"/>
    <property type="project" value="InterPro"/>
</dbReference>
<dbReference type="CDD" id="cd06848">
    <property type="entry name" value="GCS_H"/>
    <property type="match status" value="1"/>
</dbReference>
<dbReference type="SUPFAM" id="SSF51230">
    <property type="entry name" value="Single hybrid motif"/>
    <property type="match status" value="1"/>
</dbReference>
<name>A0A517LTI3_9BACT</name>
<comment type="cofactor">
    <cofactor evidence="3">
        <name>(R)-lipoate</name>
        <dbReference type="ChEBI" id="CHEBI:83088"/>
    </cofactor>
    <text evidence="3">Binds 1 lipoyl cofactor covalently.</text>
</comment>
<evidence type="ECO:0000313" key="6">
    <source>
        <dbReference type="EMBL" id="QDS85943.1"/>
    </source>
</evidence>
<dbReference type="InterPro" id="IPR017453">
    <property type="entry name" value="GCV_H_sub"/>
</dbReference>
<dbReference type="InterPro" id="IPR003016">
    <property type="entry name" value="2-oxoA_DH_lipoyl-BS"/>
</dbReference>
<dbReference type="InterPro" id="IPR011053">
    <property type="entry name" value="Single_hybrid_motif"/>
</dbReference>